<sequence length="413" mass="41323">MNSTGGWAPAVWRERGDPLLAPTGSGPLDGLRVAVKDLFAVGGYRIGAGNPRWLAEAPVEPADAQAVRALRAAGAAIVGIAQTDELAFSLSGVNVHYGTPPNPAAPDRVTGGSSSGPASAVAAGQADVGLGTDTAGSIRVPASVCGLYGLRPTHGAVAVGGVLGLAPSFDTVGWLTADPGLLRAVGEILLPAGSSGSAGPAGTAGSVARLLVAVHPPEEAVCSLADALGAELDLGPLRELDDVPRLLAAFRAVQAAEAWRLHGAWITAHPGALGADVEARFRFGAEVDADVERDARREIAAGRERLLDRLGTDAWLALPAAGGPGHLRRSGTGDRDAWRMATLGWTVMASAYGLPSCVVPDRMTQGGDPLPAAAGSPRRPVGPAPVGLALVGPPGADRALLDAAVAAAGTAAS</sequence>
<dbReference type="PROSITE" id="PS00571">
    <property type="entry name" value="AMIDASES"/>
    <property type="match status" value="1"/>
</dbReference>
<dbReference type="GO" id="GO:0016740">
    <property type="term" value="F:transferase activity"/>
    <property type="evidence" value="ECO:0007669"/>
    <property type="project" value="UniProtKB-KW"/>
</dbReference>
<evidence type="ECO:0000313" key="4">
    <source>
        <dbReference type="Proteomes" id="UP000032545"/>
    </source>
</evidence>
<proteinExistence type="predicted"/>
<protein>
    <submittedName>
        <fullName evidence="3">Amidase, Asp-tRNAAsn/Glu-tRNAGln amidotransferase A subunit</fullName>
    </submittedName>
</protein>
<dbReference type="PANTHER" id="PTHR46310:SF7">
    <property type="entry name" value="AMIDASE 1"/>
    <property type="match status" value="1"/>
</dbReference>
<dbReference type="AlphaFoldDB" id="A0A0D8BD20"/>
<dbReference type="OrthoDB" id="182039at2"/>
<dbReference type="InterPro" id="IPR020556">
    <property type="entry name" value="Amidase_CS"/>
</dbReference>
<reference evidence="3 4" key="2">
    <citation type="journal article" date="2016" name="Genome Announc.">
        <title>Permanent Draft Genome Sequences for Two Variants of Frankia sp. Strain CpI1, the First Frankia Strain Isolated from Root Nodules of Comptonia peregrina.</title>
        <authorList>
            <person name="Oshone R."/>
            <person name="Hurst S.G.IV."/>
            <person name="Abebe-Akele F."/>
            <person name="Simpson S."/>
            <person name="Morris K."/>
            <person name="Thomas W.K."/>
            <person name="Tisa L.S."/>
        </authorList>
    </citation>
    <scope>NUCLEOTIDE SEQUENCE [LARGE SCALE GENOMIC DNA]</scope>
    <source>
        <strain evidence="4">CpI1-S</strain>
    </source>
</reference>
<name>A0A0D8BD20_9ACTN</name>
<dbReference type="Gene3D" id="3.90.1300.10">
    <property type="entry name" value="Amidase signature (AS) domain"/>
    <property type="match status" value="1"/>
</dbReference>
<keyword evidence="4" id="KW-1185">Reference proteome</keyword>
<feature type="domain" description="Amidase" evidence="2">
    <location>
        <begin position="25"/>
        <end position="177"/>
    </location>
</feature>
<comment type="caution">
    <text evidence="3">The sequence shown here is derived from an EMBL/GenBank/DDBJ whole genome shotgun (WGS) entry which is preliminary data.</text>
</comment>
<dbReference type="SUPFAM" id="SSF75304">
    <property type="entry name" value="Amidase signature (AS) enzymes"/>
    <property type="match status" value="1"/>
</dbReference>
<accession>A0A0D8BD20</accession>
<dbReference type="PANTHER" id="PTHR46310">
    <property type="entry name" value="AMIDASE 1"/>
    <property type="match status" value="1"/>
</dbReference>
<dbReference type="InterPro" id="IPR036928">
    <property type="entry name" value="AS_sf"/>
</dbReference>
<evidence type="ECO:0000259" key="2">
    <source>
        <dbReference type="Pfam" id="PF01425"/>
    </source>
</evidence>
<dbReference type="Pfam" id="PF01425">
    <property type="entry name" value="Amidase"/>
    <property type="match status" value="1"/>
</dbReference>
<dbReference type="PATRIC" id="fig|1502723.3.peg.2965"/>
<dbReference type="Proteomes" id="UP000032545">
    <property type="component" value="Unassembled WGS sequence"/>
</dbReference>
<dbReference type="EMBL" id="JYFN01000027">
    <property type="protein sequence ID" value="KJE22091.1"/>
    <property type="molecule type" value="Genomic_DNA"/>
</dbReference>
<keyword evidence="3" id="KW-0808">Transferase</keyword>
<evidence type="ECO:0000256" key="1">
    <source>
        <dbReference type="SAM" id="MobiDB-lite"/>
    </source>
</evidence>
<feature type="region of interest" description="Disordered" evidence="1">
    <location>
        <begin position="99"/>
        <end position="118"/>
    </location>
</feature>
<evidence type="ECO:0000313" key="3">
    <source>
        <dbReference type="EMBL" id="KJE22091.1"/>
    </source>
</evidence>
<organism evidence="3 4">
    <name type="scientific">Frankia torreyi</name>
    <dbReference type="NCBI Taxonomy" id="1856"/>
    <lineage>
        <taxon>Bacteria</taxon>
        <taxon>Bacillati</taxon>
        <taxon>Actinomycetota</taxon>
        <taxon>Actinomycetes</taxon>
        <taxon>Frankiales</taxon>
        <taxon>Frankiaceae</taxon>
        <taxon>Frankia</taxon>
    </lineage>
</organism>
<gene>
    <name evidence="3" type="ORF">FF36_03522</name>
</gene>
<dbReference type="InterPro" id="IPR023631">
    <property type="entry name" value="Amidase_dom"/>
</dbReference>
<dbReference type="RefSeq" id="WP_044886120.1">
    <property type="nucleotide sequence ID" value="NZ_JYFN01000027.1"/>
</dbReference>
<reference evidence="4" key="1">
    <citation type="submission" date="2015-02" db="EMBL/GenBank/DDBJ databases">
        <title>Draft Genome of Frankia sp. CpI1-S.</title>
        <authorList>
            <person name="Oshone R.T."/>
            <person name="Ngom M."/>
            <person name="Ghodhbane-Gtari F."/>
            <person name="Gtari M."/>
            <person name="Morris K."/>
            <person name="Thomas K."/>
            <person name="Sen A."/>
            <person name="Tisa L.S."/>
        </authorList>
    </citation>
    <scope>NUCLEOTIDE SEQUENCE [LARGE SCALE GENOMIC DNA]</scope>
    <source>
        <strain evidence="4">CpI1-S</strain>
    </source>
</reference>